<dbReference type="HAMAP" id="MF_00945_B">
    <property type="entry name" value="NusA_B"/>
    <property type="match status" value="1"/>
</dbReference>
<dbReference type="Gene3D" id="3.30.300.20">
    <property type="match status" value="2"/>
</dbReference>
<dbReference type="InterPro" id="IPR025249">
    <property type="entry name" value="TF_NusA_KH_1st"/>
</dbReference>
<dbReference type="InterPro" id="IPR004087">
    <property type="entry name" value="KH_dom"/>
</dbReference>
<gene>
    <name evidence="7" type="primary">nusA</name>
    <name evidence="9" type="ORF">UR64_C0011G0024</name>
</gene>
<evidence type="ECO:0000259" key="8">
    <source>
        <dbReference type="PROSITE" id="PS50126"/>
    </source>
</evidence>
<dbReference type="GO" id="GO:0031564">
    <property type="term" value="P:transcription antitermination"/>
    <property type="evidence" value="ECO:0007669"/>
    <property type="project" value="UniProtKB-UniRule"/>
</dbReference>
<dbReference type="InterPro" id="IPR012340">
    <property type="entry name" value="NA-bd_OB-fold"/>
</dbReference>
<dbReference type="InterPro" id="IPR013735">
    <property type="entry name" value="TF_NusA_N"/>
</dbReference>
<dbReference type="PROSITE" id="PS50126">
    <property type="entry name" value="S1"/>
    <property type="match status" value="1"/>
</dbReference>
<dbReference type="Proteomes" id="UP000034952">
    <property type="component" value="Unassembled WGS sequence"/>
</dbReference>
<keyword evidence="5 7" id="KW-0805">Transcription regulation</keyword>
<sequence length="395" mass="44069">MLDLKTMKSALEQLEQERKIPREKIIDAIEQALAAAYKKDYGKKGQIIRNKIDIETGEMEFYQVKIVVDDTLVRMTKEDDDEEEIAEDDNRVRFNEEHHILLEDAKKIKSGVKLEEELIFPLENQNDYGRIAAQTAKQVIIQKIREAERSAIVDEYGSKEGEIINGVVQKVERGIVYIDFNRATGIILPEEQIPGEFYRQGERIKAYLYSVEETPRGVNLKLSRTHPQLIEGLFSMEAPEIASGVVEIKSIAREAGARSKIAVYSNDEHVDPVGSCVGQKGVRVSTVMNELNGEKIDIIPWSSDPATYIASAISPANVLSIQVFEQEHKASIEVAVDQLSLAIGKGGQNVRLAAKLTGWRIDIKGMEATAVTNDEELSEDDILDGGIVDDGTDEK</sequence>
<dbReference type="Gene3D" id="2.40.50.140">
    <property type="entry name" value="Nucleic acid-binding proteins"/>
    <property type="match status" value="1"/>
</dbReference>
<dbReference type="SUPFAM" id="SSF54814">
    <property type="entry name" value="Prokaryotic type KH domain (KH-domain type II)"/>
    <property type="match status" value="2"/>
</dbReference>
<dbReference type="InterPro" id="IPR036555">
    <property type="entry name" value="NusA_N_sf"/>
</dbReference>
<dbReference type="Pfam" id="PF26594">
    <property type="entry name" value="KH_NusA_2nd"/>
    <property type="match status" value="1"/>
</dbReference>
<comment type="function">
    <text evidence="7">Participates in both transcription termination and antitermination.</text>
</comment>
<dbReference type="PANTHER" id="PTHR22648:SF0">
    <property type="entry name" value="TRANSCRIPTION TERMINATION_ANTITERMINATION PROTEIN NUSA"/>
    <property type="match status" value="1"/>
</dbReference>
<comment type="similarity">
    <text evidence="7">Belongs to the NusA family.</text>
</comment>
<comment type="caution">
    <text evidence="9">The sequence shown here is derived from an EMBL/GenBank/DDBJ whole genome shotgun (WGS) entry which is preliminary data.</text>
</comment>
<protein>
    <recommendedName>
        <fullName evidence="7">Transcription termination/antitermination protein NusA</fullName>
    </recommendedName>
</protein>
<evidence type="ECO:0000256" key="5">
    <source>
        <dbReference type="ARBA" id="ARBA00023015"/>
    </source>
</evidence>
<dbReference type="PATRIC" id="fig|1618761.3.peg.566"/>
<dbReference type="Pfam" id="PF08529">
    <property type="entry name" value="NusA_N"/>
    <property type="match status" value="1"/>
</dbReference>
<evidence type="ECO:0000256" key="3">
    <source>
        <dbReference type="ARBA" id="ARBA00022814"/>
    </source>
</evidence>
<dbReference type="CDD" id="cd04455">
    <property type="entry name" value="S1_NusA"/>
    <property type="match status" value="1"/>
</dbReference>
<organism evidence="9 10">
    <name type="scientific">Candidatus Nomurabacteria bacterium GW2011_GWE1_35_16</name>
    <dbReference type="NCBI Taxonomy" id="1618761"/>
    <lineage>
        <taxon>Bacteria</taxon>
        <taxon>Candidatus Nomuraibacteriota</taxon>
    </lineage>
</organism>
<keyword evidence="6 7" id="KW-0804">Transcription</keyword>
<evidence type="ECO:0000313" key="10">
    <source>
        <dbReference type="Proteomes" id="UP000034952"/>
    </source>
</evidence>
<reference evidence="9 10" key="1">
    <citation type="journal article" date="2015" name="Nature">
        <title>rRNA introns, odd ribosomes, and small enigmatic genomes across a large radiation of phyla.</title>
        <authorList>
            <person name="Brown C.T."/>
            <person name="Hug L.A."/>
            <person name="Thomas B.C."/>
            <person name="Sharon I."/>
            <person name="Castelle C.J."/>
            <person name="Singh A."/>
            <person name="Wilkins M.J."/>
            <person name="Williams K.H."/>
            <person name="Banfield J.F."/>
        </authorList>
    </citation>
    <scope>NUCLEOTIDE SEQUENCE [LARGE SCALE GENOMIC DNA]</scope>
</reference>
<dbReference type="GO" id="GO:0003700">
    <property type="term" value="F:DNA-binding transcription factor activity"/>
    <property type="evidence" value="ECO:0007669"/>
    <property type="project" value="InterPro"/>
</dbReference>
<dbReference type="GO" id="GO:0005829">
    <property type="term" value="C:cytosol"/>
    <property type="evidence" value="ECO:0007669"/>
    <property type="project" value="TreeGrafter"/>
</dbReference>
<evidence type="ECO:0000256" key="6">
    <source>
        <dbReference type="ARBA" id="ARBA00023163"/>
    </source>
</evidence>
<accession>A0A0G0EFT7</accession>
<dbReference type="Gene3D" id="3.30.1480.10">
    <property type="entry name" value="NusA, N-terminal domain"/>
    <property type="match status" value="1"/>
</dbReference>
<dbReference type="CDD" id="cd22529">
    <property type="entry name" value="KH-II_NusA_rpt2"/>
    <property type="match status" value="1"/>
</dbReference>
<name>A0A0G0EFT7_9BACT</name>
<evidence type="ECO:0000313" key="9">
    <source>
        <dbReference type="EMBL" id="KKP66202.1"/>
    </source>
</evidence>
<proteinExistence type="inferred from homology"/>
<comment type="subcellular location">
    <subcellularLocation>
        <location evidence="7">Cytoplasm</location>
    </subcellularLocation>
</comment>
<feature type="domain" description="S1 motif" evidence="8">
    <location>
        <begin position="161"/>
        <end position="225"/>
    </location>
</feature>
<dbReference type="NCBIfam" id="TIGR01953">
    <property type="entry name" value="NusA"/>
    <property type="match status" value="1"/>
</dbReference>
<evidence type="ECO:0000256" key="1">
    <source>
        <dbReference type="ARBA" id="ARBA00022472"/>
    </source>
</evidence>
<dbReference type="GO" id="GO:0003723">
    <property type="term" value="F:RNA binding"/>
    <property type="evidence" value="ECO:0007669"/>
    <property type="project" value="UniProtKB-UniRule"/>
</dbReference>
<dbReference type="SUPFAM" id="SSF69705">
    <property type="entry name" value="Transcription factor NusA, N-terminal domain"/>
    <property type="match status" value="1"/>
</dbReference>
<dbReference type="InterPro" id="IPR058582">
    <property type="entry name" value="KH_NusA_2nd"/>
</dbReference>
<evidence type="ECO:0000256" key="7">
    <source>
        <dbReference type="HAMAP-Rule" id="MF_00945"/>
    </source>
</evidence>
<keyword evidence="1 7" id="KW-0806">Transcription termination</keyword>
<evidence type="ECO:0000256" key="2">
    <source>
        <dbReference type="ARBA" id="ARBA00022490"/>
    </source>
</evidence>
<keyword evidence="3 7" id="KW-0889">Transcription antitermination</keyword>
<dbReference type="InterPro" id="IPR010213">
    <property type="entry name" value="TF_NusA"/>
</dbReference>
<dbReference type="InterPro" id="IPR009019">
    <property type="entry name" value="KH_sf_prok-type"/>
</dbReference>
<dbReference type="GO" id="GO:0006353">
    <property type="term" value="P:DNA-templated transcription termination"/>
    <property type="evidence" value="ECO:0007669"/>
    <property type="project" value="UniProtKB-UniRule"/>
</dbReference>
<dbReference type="SMART" id="SM00322">
    <property type="entry name" value="KH"/>
    <property type="match status" value="2"/>
</dbReference>
<dbReference type="InterPro" id="IPR003029">
    <property type="entry name" value="S1_domain"/>
</dbReference>
<dbReference type="InterPro" id="IPR015946">
    <property type="entry name" value="KH_dom-like_a/b"/>
</dbReference>
<dbReference type="FunFam" id="3.30.300.20:FF:000002">
    <property type="entry name" value="Transcription termination/antitermination protein NusA"/>
    <property type="match status" value="1"/>
</dbReference>
<dbReference type="Pfam" id="PF13184">
    <property type="entry name" value="KH_NusA_1st"/>
    <property type="match status" value="1"/>
</dbReference>
<keyword evidence="2 7" id="KW-0963">Cytoplasm</keyword>
<dbReference type="AlphaFoldDB" id="A0A0G0EFT7"/>
<dbReference type="PROSITE" id="PS50084">
    <property type="entry name" value="KH_TYPE_1"/>
    <property type="match status" value="1"/>
</dbReference>
<evidence type="ECO:0000256" key="4">
    <source>
        <dbReference type="ARBA" id="ARBA00022884"/>
    </source>
</evidence>
<dbReference type="PANTHER" id="PTHR22648">
    <property type="entry name" value="TRANSCRIPTION TERMINATION FACTOR NUSA"/>
    <property type="match status" value="1"/>
</dbReference>
<comment type="subunit">
    <text evidence="7">Monomer. Binds directly to the core enzyme of the DNA-dependent RNA polymerase and to nascent RNA.</text>
</comment>
<keyword evidence="4 7" id="KW-0694">RNA-binding</keyword>
<dbReference type="EMBL" id="LBPY01000011">
    <property type="protein sequence ID" value="KKP66202.1"/>
    <property type="molecule type" value="Genomic_DNA"/>
</dbReference>
<dbReference type="SMART" id="SM00316">
    <property type="entry name" value="S1"/>
    <property type="match status" value="1"/>
</dbReference>
<dbReference type="FunFam" id="3.30.300.20:FF:000005">
    <property type="entry name" value="Transcription termination/antitermination protein NusA"/>
    <property type="match status" value="1"/>
</dbReference>
<dbReference type="CDD" id="cd02134">
    <property type="entry name" value="KH-II_NusA_rpt1"/>
    <property type="match status" value="1"/>
</dbReference>
<dbReference type="SUPFAM" id="SSF50249">
    <property type="entry name" value="Nucleic acid-binding proteins"/>
    <property type="match status" value="1"/>
</dbReference>
<dbReference type="InterPro" id="IPR030842">
    <property type="entry name" value="TF_NusA_bacterial"/>
</dbReference>